<dbReference type="Proteomes" id="UP000091918">
    <property type="component" value="Unassembled WGS sequence"/>
</dbReference>
<comment type="caution">
    <text evidence="2">The sequence shown here is derived from an EMBL/GenBank/DDBJ whole genome shotgun (WGS) entry which is preliminary data.</text>
</comment>
<gene>
    <name evidence="2" type="ORF">ACJ72_01298</name>
</gene>
<feature type="compositionally biased region" description="Basic and acidic residues" evidence="1">
    <location>
        <begin position="126"/>
        <end position="149"/>
    </location>
</feature>
<dbReference type="PANTHER" id="PTHR40020:SF1">
    <property type="entry name" value="CYTOCHROME C OXIDASE ASSEMBLY FACTOR 2"/>
    <property type="match status" value="1"/>
</dbReference>
<evidence type="ECO:0000313" key="2">
    <source>
        <dbReference type="EMBL" id="OAX84328.1"/>
    </source>
</evidence>
<sequence>MSSLVIVGIPHLFPCPVPRHAFADSEMIMSSDGQQKLVRKRRRKLVEPQQPAPDASDPENTAVVAVKPRTATTPAERLSSRQQGPFDEEIMKFRGMEEEARNIANIKRECPVPKPGGVVGQLLGFNKRDEGKGRDGIPRADIPGRESGS</sequence>
<keyword evidence="3" id="KW-1185">Reference proteome</keyword>
<feature type="region of interest" description="Disordered" evidence="1">
    <location>
        <begin position="68"/>
        <end position="87"/>
    </location>
</feature>
<name>A0A1B7P5R0_9EURO</name>
<dbReference type="GO" id="GO:0005759">
    <property type="term" value="C:mitochondrial matrix"/>
    <property type="evidence" value="ECO:0007669"/>
    <property type="project" value="TreeGrafter"/>
</dbReference>
<evidence type="ECO:0000313" key="3">
    <source>
        <dbReference type="Proteomes" id="UP000091918"/>
    </source>
</evidence>
<reference evidence="2 3" key="1">
    <citation type="submission" date="2015-07" db="EMBL/GenBank/DDBJ databases">
        <title>Emmonsia species relationships and genome sequence.</title>
        <authorList>
            <person name="Cuomo C.A."/>
            <person name="Schwartz I.S."/>
            <person name="Kenyon C."/>
            <person name="de Hoog G.S."/>
            <person name="Govender N.P."/>
            <person name="Botha A."/>
            <person name="Moreno L."/>
            <person name="de Vries M."/>
            <person name="Munoz J.F."/>
            <person name="Stielow J.B."/>
        </authorList>
    </citation>
    <scope>NUCLEOTIDE SEQUENCE [LARGE SCALE GENOMIC DNA]</scope>
    <source>
        <strain evidence="2 3">CBS 136260</strain>
    </source>
</reference>
<dbReference type="AlphaFoldDB" id="A0A1B7P5R0"/>
<dbReference type="GO" id="GO:0033617">
    <property type="term" value="P:mitochondrial respiratory chain complex IV assembly"/>
    <property type="evidence" value="ECO:0007669"/>
    <property type="project" value="TreeGrafter"/>
</dbReference>
<proteinExistence type="predicted"/>
<dbReference type="EMBL" id="LGUA01000085">
    <property type="protein sequence ID" value="OAX84328.1"/>
    <property type="molecule type" value="Genomic_DNA"/>
</dbReference>
<feature type="region of interest" description="Disordered" evidence="1">
    <location>
        <begin position="32"/>
        <end position="63"/>
    </location>
</feature>
<organism evidence="2 3">
    <name type="scientific">Emergomyces africanus</name>
    <dbReference type="NCBI Taxonomy" id="1955775"/>
    <lineage>
        <taxon>Eukaryota</taxon>
        <taxon>Fungi</taxon>
        <taxon>Dikarya</taxon>
        <taxon>Ascomycota</taxon>
        <taxon>Pezizomycotina</taxon>
        <taxon>Eurotiomycetes</taxon>
        <taxon>Eurotiomycetidae</taxon>
        <taxon>Onygenales</taxon>
        <taxon>Ajellomycetaceae</taxon>
        <taxon>Emergomyces</taxon>
    </lineage>
</organism>
<evidence type="ECO:0000256" key="1">
    <source>
        <dbReference type="SAM" id="MobiDB-lite"/>
    </source>
</evidence>
<protein>
    <submittedName>
        <fullName evidence="2">Uncharacterized protein</fullName>
    </submittedName>
</protein>
<dbReference type="OrthoDB" id="5410040at2759"/>
<accession>A0A1B7P5R0</accession>
<dbReference type="PANTHER" id="PTHR40020">
    <property type="entry name" value="CYTOCHROME C OXIDASE ASSEMBLY FACTOR 2"/>
    <property type="match status" value="1"/>
</dbReference>
<feature type="region of interest" description="Disordered" evidence="1">
    <location>
        <begin position="107"/>
        <end position="149"/>
    </location>
</feature>